<gene>
    <name evidence="3" type="ORF">LCGC14_1673730</name>
</gene>
<feature type="transmembrane region" description="Helical" evidence="2">
    <location>
        <begin position="162"/>
        <end position="179"/>
    </location>
</feature>
<reference evidence="3" key="1">
    <citation type="journal article" date="2015" name="Nature">
        <title>Complex archaea that bridge the gap between prokaryotes and eukaryotes.</title>
        <authorList>
            <person name="Spang A."/>
            <person name="Saw J.H."/>
            <person name="Jorgensen S.L."/>
            <person name="Zaremba-Niedzwiedzka K."/>
            <person name="Martijn J."/>
            <person name="Lind A.E."/>
            <person name="van Eijk R."/>
            <person name="Schleper C."/>
            <person name="Guy L."/>
            <person name="Ettema T.J."/>
        </authorList>
    </citation>
    <scope>NUCLEOTIDE SEQUENCE</scope>
</reference>
<evidence type="ECO:0000256" key="2">
    <source>
        <dbReference type="SAM" id="Phobius"/>
    </source>
</evidence>
<evidence type="ECO:0000256" key="1">
    <source>
        <dbReference type="SAM" id="MobiDB-lite"/>
    </source>
</evidence>
<keyword evidence="2" id="KW-0812">Transmembrane</keyword>
<keyword evidence="2" id="KW-1133">Transmembrane helix</keyword>
<feature type="region of interest" description="Disordered" evidence="1">
    <location>
        <begin position="189"/>
        <end position="213"/>
    </location>
</feature>
<name>A0A0F9HRD6_9ZZZZ</name>
<proteinExistence type="predicted"/>
<keyword evidence="2" id="KW-0472">Membrane</keyword>
<organism evidence="3">
    <name type="scientific">marine sediment metagenome</name>
    <dbReference type="NCBI Taxonomy" id="412755"/>
    <lineage>
        <taxon>unclassified sequences</taxon>
        <taxon>metagenomes</taxon>
        <taxon>ecological metagenomes</taxon>
    </lineage>
</organism>
<protein>
    <submittedName>
        <fullName evidence="3">Uncharacterized protein</fullName>
    </submittedName>
</protein>
<accession>A0A0F9HRD6</accession>
<dbReference type="AlphaFoldDB" id="A0A0F9HRD6"/>
<feature type="transmembrane region" description="Helical" evidence="2">
    <location>
        <begin position="138"/>
        <end position="156"/>
    </location>
</feature>
<sequence>MTLVVAVDPIFQVNKEFDLKRACSDNGFFCGSDFTCNITLISPEGTLIINNTIMTNQISFRNITITQIQNNELGIMKAIEGCNNETLAGLDTFDIFITADGKPFQQFPIQFVVIILSLAFVSIGLIQERLRMFKHIGSMIMIVIGVITLYPGYSFINWTTLMGKSIGFGLLGIGFYFLINEAFSRTKQEEHFGQEGDEQEDLFDNEGGGEDDF</sequence>
<dbReference type="EMBL" id="LAZR01014405">
    <property type="protein sequence ID" value="KKM17642.1"/>
    <property type="molecule type" value="Genomic_DNA"/>
</dbReference>
<feature type="transmembrane region" description="Helical" evidence="2">
    <location>
        <begin position="107"/>
        <end position="126"/>
    </location>
</feature>
<evidence type="ECO:0000313" key="3">
    <source>
        <dbReference type="EMBL" id="KKM17642.1"/>
    </source>
</evidence>
<feature type="compositionally biased region" description="Acidic residues" evidence="1">
    <location>
        <begin position="195"/>
        <end position="213"/>
    </location>
</feature>
<comment type="caution">
    <text evidence="3">The sequence shown here is derived from an EMBL/GenBank/DDBJ whole genome shotgun (WGS) entry which is preliminary data.</text>
</comment>